<comment type="cofactor">
    <cofactor evidence="2 8 9">
        <name>Mg(2+)</name>
        <dbReference type="ChEBI" id="CHEBI:18420"/>
    </cofactor>
</comment>
<dbReference type="InterPro" id="IPR000760">
    <property type="entry name" value="Inositol_monophosphatase-like"/>
</dbReference>
<dbReference type="FunFam" id="3.30.540.10:FF:000013">
    <property type="entry name" value="Inositol-1-monophosphatase"/>
    <property type="match status" value="1"/>
</dbReference>
<dbReference type="EMBL" id="AP023366">
    <property type="protein sequence ID" value="BCJ86723.1"/>
    <property type="molecule type" value="Genomic_DNA"/>
</dbReference>
<dbReference type="GO" id="GO:0046872">
    <property type="term" value="F:metal ion binding"/>
    <property type="evidence" value="ECO:0007669"/>
    <property type="project" value="UniProtKB-KW"/>
</dbReference>
<evidence type="ECO:0000256" key="7">
    <source>
        <dbReference type="ARBA" id="ARBA00063608"/>
    </source>
</evidence>
<dbReference type="KEGG" id="eff:skT53_17080"/>
<feature type="binding site" evidence="8">
    <location>
        <position position="67"/>
    </location>
    <ligand>
        <name>Mg(2+)</name>
        <dbReference type="ChEBI" id="CHEBI:18420"/>
        <label>1</label>
        <note>catalytic</note>
    </ligand>
</feature>
<comment type="similarity">
    <text evidence="3 9">Belongs to the inositol monophosphatase superfamily.</text>
</comment>
<dbReference type="PROSITE" id="PS00629">
    <property type="entry name" value="IMP_1"/>
    <property type="match status" value="1"/>
</dbReference>
<dbReference type="Pfam" id="PF00459">
    <property type="entry name" value="Inositol_P"/>
    <property type="match status" value="1"/>
</dbReference>
<dbReference type="EC" id="3.1.3.25" evidence="9"/>
<dbReference type="CDD" id="cd01639">
    <property type="entry name" value="IMPase"/>
    <property type="match status" value="1"/>
</dbReference>
<gene>
    <name evidence="10" type="primary">hisN</name>
    <name evidence="10" type="ORF">skT53_17080</name>
</gene>
<feature type="binding site" evidence="8">
    <location>
        <position position="222"/>
    </location>
    <ligand>
        <name>Mg(2+)</name>
        <dbReference type="ChEBI" id="CHEBI:18420"/>
        <label>1</label>
        <note>catalytic</note>
    </ligand>
</feature>
<sequence>MYDRFVAVAEQAAREAGNLILDKIGKATVVGEKTSNVDLVTEVDKQSEAVIRTELLAAFPEHKILGEEGVAPGSQASAEALSKSLSAEYLWIVDPIDGTTNFVHGFPVCTVSIALVHKEEVIAGVIYDPFRDEMFSAKRNGGATLNGEPIAVSDEETLDVSLLATGFPGDKQWARAVNLRGINALSPVCRNIRAAGSAALHLAYVASGRLSGFWEIDLNAWDLAAGSLLVQEAGGMVTDTEGEPYTLHVRHIAASNGKIHSPLIHILQQADATGIR</sequence>
<dbReference type="PANTHER" id="PTHR20854">
    <property type="entry name" value="INOSITOL MONOPHOSPHATASE"/>
    <property type="match status" value="1"/>
</dbReference>
<protein>
    <recommendedName>
        <fullName evidence="9">Inositol-1-monophosphatase</fullName>
        <ecNumber evidence="9">3.1.3.25</ecNumber>
    </recommendedName>
</protein>
<evidence type="ECO:0000256" key="8">
    <source>
        <dbReference type="PIRSR" id="PIRSR600760-2"/>
    </source>
</evidence>
<evidence type="ECO:0000256" key="9">
    <source>
        <dbReference type="RuleBase" id="RU364068"/>
    </source>
</evidence>
<dbReference type="Gene3D" id="3.40.190.80">
    <property type="match status" value="1"/>
</dbReference>
<dbReference type="InterPro" id="IPR020583">
    <property type="entry name" value="Inositol_monoP_metal-BS"/>
</dbReference>
<dbReference type="PROSITE" id="PS00630">
    <property type="entry name" value="IMP_2"/>
    <property type="match status" value="1"/>
</dbReference>
<dbReference type="PANTHER" id="PTHR20854:SF4">
    <property type="entry name" value="INOSITOL-1-MONOPHOSPHATASE-RELATED"/>
    <property type="match status" value="1"/>
</dbReference>
<dbReference type="GO" id="GO:0007165">
    <property type="term" value="P:signal transduction"/>
    <property type="evidence" value="ECO:0007669"/>
    <property type="project" value="TreeGrafter"/>
</dbReference>
<dbReference type="InterPro" id="IPR022337">
    <property type="entry name" value="Inositol_monophosphatase_SuhB"/>
</dbReference>
<dbReference type="Proteomes" id="UP000593802">
    <property type="component" value="Chromosome"/>
</dbReference>
<evidence type="ECO:0000256" key="6">
    <source>
        <dbReference type="ARBA" id="ARBA00022842"/>
    </source>
</evidence>
<dbReference type="InterPro" id="IPR020550">
    <property type="entry name" value="Inositol_monophosphatase_CS"/>
</dbReference>
<keyword evidence="4 8" id="KW-0479">Metal-binding</keyword>
<comment type="catalytic activity">
    <reaction evidence="1 9">
        <text>a myo-inositol phosphate + H2O = myo-inositol + phosphate</text>
        <dbReference type="Rhea" id="RHEA:24056"/>
        <dbReference type="ChEBI" id="CHEBI:15377"/>
        <dbReference type="ChEBI" id="CHEBI:17268"/>
        <dbReference type="ChEBI" id="CHEBI:43474"/>
        <dbReference type="ChEBI" id="CHEBI:84139"/>
        <dbReference type="EC" id="3.1.3.25"/>
    </reaction>
</comment>
<comment type="subunit">
    <text evidence="7">Homodimer. The rRNA transcription and antitermination complex (rrnTAC) consists of RNA polymerase (RNAP), NusA, NusB, NusE (rpsJ), NusG, SubB, ribosomal protein S4, DNA and precursor rRNA; S4 is more flexible than other subunits.</text>
</comment>
<dbReference type="Gene3D" id="3.30.540.10">
    <property type="entry name" value="Fructose-1,6-Bisphosphatase, subunit A, domain 1"/>
    <property type="match status" value="1"/>
</dbReference>
<feature type="binding site" evidence="8">
    <location>
        <position position="96"/>
    </location>
    <ligand>
        <name>Mg(2+)</name>
        <dbReference type="ChEBI" id="CHEBI:18420"/>
        <label>1</label>
        <note>catalytic</note>
    </ligand>
</feature>
<evidence type="ECO:0000256" key="5">
    <source>
        <dbReference type="ARBA" id="ARBA00022801"/>
    </source>
</evidence>
<accession>A0A7I8D9A1</accession>
<dbReference type="GO" id="GO:0006020">
    <property type="term" value="P:inositol metabolic process"/>
    <property type="evidence" value="ECO:0007669"/>
    <property type="project" value="TreeGrafter"/>
</dbReference>
<proteinExistence type="inferred from homology"/>
<dbReference type="GO" id="GO:0008934">
    <property type="term" value="F:inositol monophosphate 1-phosphatase activity"/>
    <property type="evidence" value="ECO:0007669"/>
    <property type="project" value="InterPro"/>
</dbReference>
<evidence type="ECO:0000256" key="1">
    <source>
        <dbReference type="ARBA" id="ARBA00001033"/>
    </source>
</evidence>
<evidence type="ECO:0000313" key="11">
    <source>
        <dbReference type="Proteomes" id="UP000593802"/>
    </source>
</evidence>
<dbReference type="InterPro" id="IPR033942">
    <property type="entry name" value="IMPase"/>
</dbReference>
<evidence type="ECO:0000313" key="10">
    <source>
        <dbReference type="EMBL" id="BCJ86723.1"/>
    </source>
</evidence>
<evidence type="ECO:0000256" key="3">
    <source>
        <dbReference type="ARBA" id="ARBA00009759"/>
    </source>
</evidence>
<name>A0A7I8D9A1_9BACL</name>
<keyword evidence="6 8" id="KW-0460">Magnesium</keyword>
<dbReference type="PRINTS" id="PR00377">
    <property type="entry name" value="IMPHPHTASES"/>
</dbReference>
<feature type="binding site" evidence="8">
    <location>
        <position position="94"/>
    </location>
    <ligand>
        <name>Mg(2+)</name>
        <dbReference type="ChEBI" id="CHEBI:18420"/>
        <label>1</label>
        <note>catalytic</note>
    </ligand>
</feature>
<dbReference type="PRINTS" id="PR01959">
    <property type="entry name" value="SBIMPHPHTASE"/>
</dbReference>
<reference evidence="10 11" key="1">
    <citation type="submission" date="2020-08" db="EMBL/GenBank/DDBJ databases">
        <title>Complete Genome Sequence of Effusibacillus dendaii Strain skT53, Isolated from Farmland soil.</title>
        <authorList>
            <person name="Konishi T."/>
            <person name="Kawasaki H."/>
        </authorList>
    </citation>
    <scope>NUCLEOTIDE SEQUENCE [LARGE SCALE GENOMIC DNA]</scope>
    <source>
        <strain evidence="11">skT53</strain>
    </source>
</reference>
<dbReference type="SUPFAM" id="SSF56655">
    <property type="entry name" value="Carbohydrate phosphatase"/>
    <property type="match status" value="1"/>
</dbReference>
<organism evidence="10 11">
    <name type="scientific">Effusibacillus dendaii</name>
    <dbReference type="NCBI Taxonomy" id="2743772"/>
    <lineage>
        <taxon>Bacteria</taxon>
        <taxon>Bacillati</taxon>
        <taxon>Bacillota</taxon>
        <taxon>Bacilli</taxon>
        <taxon>Bacillales</taxon>
        <taxon>Alicyclobacillaceae</taxon>
        <taxon>Effusibacillus</taxon>
    </lineage>
</organism>
<keyword evidence="5 9" id="KW-0378">Hydrolase</keyword>
<dbReference type="GO" id="GO:0046854">
    <property type="term" value="P:phosphatidylinositol phosphate biosynthetic process"/>
    <property type="evidence" value="ECO:0007669"/>
    <property type="project" value="InterPro"/>
</dbReference>
<keyword evidence="11" id="KW-1185">Reference proteome</keyword>
<feature type="binding site" evidence="8">
    <location>
        <position position="97"/>
    </location>
    <ligand>
        <name>Mg(2+)</name>
        <dbReference type="ChEBI" id="CHEBI:18420"/>
        <label>1</label>
        <note>catalytic</note>
    </ligand>
</feature>
<evidence type="ECO:0000256" key="2">
    <source>
        <dbReference type="ARBA" id="ARBA00001946"/>
    </source>
</evidence>
<evidence type="ECO:0000256" key="4">
    <source>
        <dbReference type="ARBA" id="ARBA00022723"/>
    </source>
</evidence>
<dbReference type="AlphaFoldDB" id="A0A7I8D9A1"/>
<dbReference type="RefSeq" id="WP_200760693.1">
    <property type="nucleotide sequence ID" value="NZ_AP023366.1"/>
</dbReference>